<proteinExistence type="predicted"/>
<protein>
    <submittedName>
        <fullName evidence="1">Uncharacterized protein</fullName>
    </submittedName>
</protein>
<evidence type="ECO:0000313" key="1">
    <source>
        <dbReference type="EMBL" id="GAJ14803.1"/>
    </source>
</evidence>
<dbReference type="EMBL" id="BARW01031290">
    <property type="protein sequence ID" value="GAJ14803.1"/>
    <property type="molecule type" value="Genomic_DNA"/>
</dbReference>
<organism evidence="1">
    <name type="scientific">marine sediment metagenome</name>
    <dbReference type="NCBI Taxonomy" id="412755"/>
    <lineage>
        <taxon>unclassified sequences</taxon>
        <taxon>metagenomes</taxon>
        <taxon>ecological metagenomes</taxon>
    </lineage>
</organism>
<feature type="non-terminal residue" evidence="1">
    <location>
        <position position="1"/>
    </location>
</feature>
<accession>X1UBA1</accession>
<name>X1UBA1_9ZZZZ</name>
<gene>
    <name evidence="1" type="ORF">S12H4_49807</name>
</gene>
<dbReference type="AlphaFoldDB" id="X1UBA1"/>
<reference evidence="1" key="1">
    <citation type="journal article" date="2014" name="Front. Microbiol.">
        <title>High frequency of phylogenetically diverse reductive dehalogenase-homologous genes in deep subseafloor sedimentary metagenomes.</title>
        <authorList>
            <person name="Kawai M."/>
            <person name="Futagami T."/>
            <person name="Toyoda A."/>
            <person name="Takaki Y."/>
            <person name="Nishi S."/>
            <person name="Hori S."/>
            <person name="Arai W."/>
            <person name="Tsubouchi T."/>
            <person name="Morono Y."/>
            <person name="Uchiyama I."/>
            <person name="Ito T."/>
            <person name="Fujiyama A."/>
            <person name="Inagaki F."/>
            <person name="Takami H."/>
        </authorList>
    </citation>
    <scope>NUCLEOTIDE SEQUENCE</scope>
    <source>
        <strain evidence="1">Expedition CK06-06</strain>
    </source>
</reference>
<comment type="caution">
    <text evidence="1">The sequence shown here is derived from an EMBL/GenBank/DDBJ whole genome shotgun (WGS) entry which is preliminary data.</text>
</comment>
<sequence length="62" mass="6750">FQNARVDQIPGGASSGADMILLNPELRDAASGIAKNADYVDLMDNSEFEFRFSKARLFPGSQ</sequence>